<comment type="catalytic activity">
    <reaction evidence="31">
        <text>N(6)-acetyl-L-lysyl-[alpha-tubulin] + H2O = L-lysyl-[alpha-tubulin] + acetate</text>
        <dbReference type="Rhea" id="RHEA:21548"/>
        <dbReference type="Rhea" id="RHEA-COMP:11278"/>
        <dbReference type="Rhea" id="RHEA-COMP:11279"/>
        <dbReference type="ChEBI" id="CHEBI:15377"/>
        <dbReference type="ChEBI" id="CHEBI:29969"/>
        <dbReference type="ChEBI" id="CHEBI:30089"/>
        <dbReference type="ChEBI" id="CHEBI:61930"/>
    </reaction>
    <physiologicalReaction direction="left-to-right" evidence="31">
        <dbReference type="Rhea" id="RHEA:21549"/>
    </physiologicalReaction>
</comment>
<keyword evidence="26" id="KW-0206">Cytoskeleton</keyword>
<dbReference type="FunFam" id="3.40.800.20:FF:000005">
    <property type="entry name" value="histone deacetylase 6"/>
    <property type="match status" value="2"/>
</dbReference>
<feature type="domain" description="UBP-type" evidence="36">
    <location>
        <begin position="897"/>
        <end position="997"/>
    </location>
</feature>
<keyword evidence="11" id="KW-0963">Cytoplasm</keyword>
<name>U5EY31_9DIPT</name>
<evidence type="ECO:0000256" key="26">
    <source>
        <dbReference type="ARBA" id="ARBA00023212"/>
    </source>
</evidence>
<evidence type="ECO:0000256" key="9">
    <source>
        <dbReference type="ARBA" id="ARBA00007738"/>
    </source>
</evidence>
<evidence type="ECO:0000256" key="28">
    <source>
        <dbReference type="ARBA" id="ARBA00023273"/>
    </source>
</evidence>
<keyword evidence="13" id="KW-0597">Phosphoprotein</keyword>
<dbReference type="InterPro" id="IPR000286">
    <property type="entry name" value="HDACs"/>
</dbReference>
<evidence type="ECO:0000256" key="12">
    <source>
        <dbReference type="ARBA" id="ARBA00022491"/>
    </source>
</evidence>
<dbReference type="InterPro" id="IPR001607">
    <property type="entry name" value="Znf_UBP"/>
</dbReference>
<keyword evidence="18" id="KW-0833">Ubl conjugation pathway</keyword>
<evidence type="ECO:0000256" key="7">
    <source>
        <dbReference type="ARBA" id="ARBA00004489"/>
    </source>
</evidence>
<organism evidence="37">
    <name type="scientific">Corethrella appendiculata</name>
    <dbReference type="NCBI Taxonomy" id="1370023"/>
    <lineage>
        <taxon>Eukaryota</taxon>
        <taxon>Metazoa</taxon>
        <taxon>Ecdysozoa</taxon>
        <taxon>Arthropoda</taxon>
        <taxon>Hexapoda</taxon>
        <taxon>Insecta</taxon>
        <taxon>Pterygota</taxon>
        <taxon>Neoptera</taxon>
        <taxon>Endopterygota</taxon>
        <taxon>Diptera</taxon>
        <taxon>Nematocera</taxon>
        <taxon>Culicoidea</taxon>
        <taxon>Chaoboridae</taxon>
        <taxon>Corethrella</taxon>
    </lineage>
</organism>
<evidence type="ECO:0000256" key="17">
    <source>
        <dbReference type="ARBA" id="ARBA00022771"/>
    </source>
</evidence>
<keyword evidence="17 34" id="KW-0863">Zinc-finger</keyword>
<keyword evidence="12" id="KW-0678">Repressor</keyword>
<evidence type="ECO:0000259" key="36">
    <source>
        <dbReference type="PROSITE" id="PS50271"/>
    </source>
</evidence>
<dbReference type="PROSITE" id="PS50271">
    <property type="entry name" value="ZF_UBP"/>
    <property type="match status" value="1"/>
</dbReference>
<evidence type="ECO:0000256" key="14">
    <source>
        <dbReference type="ARBA" id="ARBA00022679"/>
    </source>
</evidence>
<dbReference type="GO" id="GO:0016740">
    <property type="term" value="F:transferase activity"/>
    <property type="evidence" value="ECO:0007669"/>
    <property type="project" value="UniProtKB-KW"/>
</dbReference>
<evidence type="ECO:0000256" key="16">
    <source>
        <dbReference type="ARBA" id="ARBA00022737"/>
    </source>
</evidence>
<evidence type="ECO:0000256" key="8">
    <source>
        <dbReference type="ARBA" id="ARBA00004906"/>
    </source>
</evidence>
<dbReference type="Gene3D" id="3.40.800.20">
    <property type="entry name" value="Histone deacetylase domain"/>
    <property type="match status" value="2"/>
</dbReference>
<evidence type="ECO:0000256" key="20">
    <source>
        <dbReference type="ARBA" id="ARBA00022833"/>
    </source>
</evidence>
<evidence type="ECO:0000256" key="2">
    <source>
        <dbReference type="ARBA" id="ARBA00004120"/>
    </source>
</evidence>
<dbReference type="InterPro" id="IPR023696">
    <property type="entry name" value="Ureohydrolase_dom_sf"/>
</dbReference>
<dbReference type="GO" id="GO:0043204">
    <property type="term" value="C:perikaryon"/>
    <property type="evidence" value="ECO:0007669"/>
    <property type="project" value="UniProtKB-SubCell"/>
</dbReference>
<dbReference type="GO" id="GO:0051646">
    <property type="term" value="P:mitochondrion localization"/>
    <property type="evidence" value="ECO:0007669"/>
    <property type="project" value="UniProtKB-ARBA"/>
</dbReference>
<comment type="cofactor">
    <cofactor evidence="1">
        <name>Zn(2+)</name>
        <dbReference type="ChEBI" id="CHEBI:29105"/>
    </cofactor>
</comment>
<dbReference type="InterPro" id="IPR013083">
    <property type="entry name" value="Znf_RING/FYVE/PHD"/>
</dbReference>
<dbReference type="GO" id="GO:0040029">
    <property type="term" value="P:epigenetic regulation of gene expression"/>
    <property type="evidence" value="ECO:0007669"/>
    <property type="project" value="TreeGrafter"/>
</dbReference>
<evidence type="ECO:0000256" key="32">
    <source>
        <dbReference type="ARBA" id="ARBA00068733"/>
    </source>
</evidence>
<dbReference type="Pfam" id="PF00850">
    <property type="entry name" value="Hist_deacetyl"/>
    <property type="match status" value="2"/>
</dbReference>
<evidence type="ECO:0000256" key="11">
    <source>
        <dbReference type="ARBA" id="ARBA00022490"/>
    </source>
</evidence>
<evidence type="ECO:0000256" key="15">
    <source>
        <dbReference type="ARBA" id="ARBA00022723"/>
    </source>
</evidence>
<evidence type="ECO:0000256" key="5">
    <source>
        <dbReference type="ARBA" id="ARBA00004300"/>
    </source>
</evidence>
<evidence type="ECO:0000256" key="34">
    <source>
        <dbReference type="PROSITE-ProRule" id="PRU00502"/>
    </source>
</evidence>
<comment type="subcellular location">
    <subcellularLocation>
        <location evidence="7">Cell projection</location>
        <location evidence="7">Axon</location>
    </subcellularLocation>
    <subcellularLocation>
        <location evidence="4">Cell projection</location>
        <location evidence="4">Dendrite</location>
    </subcellularLocation>
    <subcellularLocation>
        <location evidence="2">Cytoplasm</location>
        <location evidence="2">Cytoskeleton</location>
        <location evidence="2">Cilium basal body</location>
    </subcellularLocation>
    <subcellularLocation>
        <location evidence="5">Cytoplasm</location>
        <location evidence="5">Cytoskeleton</location>
        <location evidence="5">Microtubule organizing center</location>
        <location evidence="5">Centrosome</location>
    </subcellularLocation>
    <subcellularLocation>
        <location evidence="3">Nucleus</location>
    </subcellularLocation>
    <subcellularLocation>
        <location evidence="6">Perikaryon</location>
    </subcellularLocation>
</comment>
<dbReference type="GO" id="GO:0003779">
    <property type="term" value="F:actin binding"/>
    <property type="evidence" value="ECO:0007669"/>
    <property type="project" value="UniProtKB-KW"/>
</dbReference>
<dbReference type="FunFam" id="3.30.40.10:FF:000342">
    <property type="entry name" value="Histone deacetylase 6"/>
    <property type="match status" value="1"/>
</dbReference>
<keyword evidence="10" id="KW-0488">Methylation</keyword>
<evidence type="ECO:0000313" key="37">
    <source>
        <dbReference type="EMBL" id="JAB59298.1"/>
    </source>
</evidence>
<evidence type="ECO:0000256" key="22">
    <source>
        <dbReference type="ARBA" id="ARBA00022853"/>
    </source>
</evidence>
<keyword evidence="19" id="KW-0378">Hydrolase</keyword>
<comment type="pathway">
    <text evidence="8">Protein modification; protein ubiquitination.</text>
</comment>
<keyword evidence="25" id="KW-0009">Actin-binding</keyword>
<dbReference type="GO" id="GO:0000118">
    <property type="term" value="C:histone deacetylase complex"/>
    <property type="evidence" value="ECO:0007669"/>
    <property type="project" value="TreeGrafter"/>
</dbReference>
<keyword evidence="20" id="KW-0862">Zinc</keyword>
<keyword evidence="24" id="KW-0804">Transcription</keyword>
<reference evidence="37" key="1">
    <citation type="journal article" date="2014" name="Insect Biochem. Mol. Biol.">
        <title>An insight into the sialome of the frog biting fly, Corethrella appendiculata.</title>
        <authorList>
            <person name="Ribeiro J.M.C."/>
            <person name="Chagas A.C."/>
            <person name="Pham V.M."/>
            <person name="Lounibos L.P."/>
            <person name="Calvo E."/>
        </authorList>
    </citation>
    <scope>NUCLEOTIDE SEQUENCE</scope>
    <source>
        <tissue evidence="37">Salivary glands</tissue>
    </source>
</reference>
<evidence type="ECO:0000256" key="23">
    <source>
        <dbReference type="ARBA" id="ARBA00023015"/>
    </source>
</evidence>
<keyword evidence="21" id="KW-0832">Ubl conjugation</keyword>
<evidence type="ECO:0000256" key="3">
    <source>
        <dbReference type="ARBA" id="ARBA00004123"/>
    </source>
</evidence>
<dbReference type="GO" id="GO:0008270">
    <property type="term" value="F:zinc ion binding"/>
    <property type="evidence" value="ECO:0007669"/>
    <property type="project" value="UniProtKB-KW"/>
</dbReference>
<dbReference type="GO" id="GO:0030424">
    <property type="term" value="C:axon"/>
    <property type="evidence" value="ECO:0007669"/>
    <property type="project" value="UniProtKB-SubCell"/>
</dbReference>
<feature type="non-terminal residue" evidence="37">
    <location>
        <position position="1"/>
    </location>
</feature>
<keyword evidence="22" id="KW-0156">Chromatin regulator</keyword>
<evidence type="ECO:0000256" key="24">
    <source>
        <dbReference type="ARBA" id="ARBA00023163"/>
    </source>
</evidence>
<dbReference type="GO" id="GO:0141221">
    <property type="term" value="F:histone deacetylase activity, hydrolytic mechanism"/>
    <property type="evidence" value="ECO:0007669"/>
    <property type="project" value="UniProtKB-EC"/>
</dbReference>
<keyword evidence="15" id="KW-0479">Metal-binding</keyword>
<keyword evidence="14" id="KW-0808">Transferase</keyword>
<evidence type="ECO:0000256" key="27">
    <source>
        <dbReference type="ARBA" id="ARBA00023242"/>
    </source>
</evidence>
<protein>
    <recommendedName>
        <fullName evidence="32">Protein deacetylase HDAC6</fullName>
    </recommendedName>
    <alternativeName>
        <fullName evidence="33">Tubulin-lysine deacetylase HDAC6</fullName>
    </alternativeName>
</protein>
<evidence type="ECO:0000256" key="21">
    <source>
        <dbReference type="ARBA" id="ARBA00022843"/>
    </source>
</evidence>
<evidence type="ECO:0000256" key="18">
    <source>
        <dbReference type="ARBA" id="ARBA00022786"/>
    </source>
</evidence>
<proteinExistence type="evidence at transcript level"/>
<dbReference type="InterPro" id="IPR037138">
    <property type="entry name" value="His_deacetylse_dom_sf"/>
</dbReference>
<evidence type="ECO:0000256" key="31">
    <source>
        <dbReference type="ARBA" id="ARBA00050910"/>
    </source>
</evidence>
<dbReference type="PANTHER" id="PTHR10625:SF38">
    <property type="entry name" value="HISTONE DEACETYLASE 6, ISOFORM G"/>
    <property type="match status" value="1"/>
</dbReference>
<keyword evidence="28" id="KW-0966">Cell projection</keyword>
<dbReference type="AlphaFoldDB" id="U5EY31"/>
<dbReference type="GO" id="GO:0032886">
    <property type="term" value="P:regulation of microtubule-based process"/>
    <property type="evidence" value="ECO:0007669"/>
    <property type="project" value="UniProtKB-ARBA"/>
</dbReference>
<dbReference type="Pfam" id="PF02148">
    <property type="entry name" value="zf-UBP"/>
    <property type="match status" value="1"/>
</dbReference>
<dbReference type="SUPFAM" id="SSF52768">
    <property type="entry name" value="Arginase/deacetylase"/>
    <property type="match status" value="2"/>
</dbReference>
<evidence type="ECO:0000256" key="4">
    <source>
        <dbReference type="ARBA" id="ARBA00004279"/>
    </source>
</evidence>
<dbReference type="EMBL" id="GANO01000573">
    <property type="protein sequence ID" value="JAB59298.1"/>
    <property type="molecule type" value="mRNA"/>
</dbReference>
<keyword evidence="16" id="KW-0677">Repeat</keyword>
<feature type="compositionally biased region" description="Low complexity" evidence="35">
    <location>
        <begin position="839"/>
        <end position="854"/>
    </location>
</feature>
<dbReference type="InterPro" id="IPR023801">
    <property type="entry name" value="His_deacetylse_dom"/>
</dbReference>
<feature type="region of interest" description="Disordered" evidence="35">
    <location>
        <begin position="839"/>
        <end position="868"/>
    </location>
</feature>
<evidence type="ECO:0000256" key="19">
    <source>
        <dbReference type="ARBA" id="ARBA00022801"/>
    </source>
</evidence>
<dbReference type="SUPFAM" id="SSF57850">
    <property type="entry name" value="RING/U-box"/>
    <property type="match status" value="1"/>
</dbReference>
<dbReference type="CDD" id="cd10002">
    <property type="entry name" value="HDAC10_HDAC6-dom1"/>
    <property type="match status" value="1"/>
</dbReference>
<evidence type="ECO:0000256" key="35">
    <source>
        <dbReference type="SAM" id="MobiDB-lite"/>
    </source>
</evidence>
<dbReference type="SMART" id="SM00290">
    <property type="entry name" value="ZnF_UBP"/>
    <property type="match status" value="1"/>
</dbReference>
<dbReference type="GO" id="GO:0006950">
    <property type="term" value="P:response to stress"/>
    <property type="evidence" value="ECO:0007669"/>
    <property type="project" value="UniProtKB-ARBA"/>
</dbReference>
<dbReference type="GO" id="GO:0005813">
    <property type="term" value="C:centrosome"/>
    <property type="evidence" value="ECO:0007669"/>
    <property type="project" value="UniProtKB-SubCell"/>
</dbReference>
<evidence type="ECO:0000256" key="25">
    <source>
        <dbReference type="ARBA" id="ARBA00023203"/>
    </source>
</evidence>
<keyword evidence="27" id="KW-0539">Nucleus</keyword>
<sequence>ITVRDIYQNATSSMHLVRKETGIIYDRNMVKHSCLWDKLHQECPERLTRILDRCEELHLIERCKFITPRLGTHEEILKKHSQEQIDILKNACETMNEEQLEDLSSNYDAVYINSSTYELSLLSVGCTIELIDNILSNTIQNGMAIIRPPGHHAMKHEYNGYCLFNNVAIAAQHALDNRNLKRILIVDWDVHHGQGIQQMFYNDKRVLYFSIHRYENGNFWPNLRESDYDYIGEGDGLGFNFNLPLNVVGMTNSDYLAIFQQILLPVATEFNPELVIISSGFDSALGDPEGEMENTPANYTHLLSPLLSLAQGKVAVILEGGYGLDALSEGAALTLRTLLGDPCPLLVEKLEPPCESVQESILNCIYSHREYWFSLQINDVYSLDELNNINPQPNFHQISQNFYQDPSKLLEELRLTLGKKYPTRDTCPIQSDEVKNAFHERLQQLQILTDLNFPPNRVCYVYNESMLLHQHHEKWHPEHPDRILKIKNKLEEFGLLKRMKSINGRFGTEDEFYLAHSKEHVQMISELPEISESNLREMGRKYNSVYFHTKTLESASMAVGSVLEVVDEVLNGHSRSGVCVIRPPGHHCESDMPHGFCIFNNVAIAANYAIRDHGVKRILILDWDIHHGNGTQHIFENDPRVLYISVHRYDNGSFFPSSTDANFDVVGSGNGIGYNINIPWNRKGMGDMEYFAVFQNIIMPIAYEFNPELVLVSAGFDAAISDPLGGCLVTPEAYGYFTHWLTPLANGRIILCLEGGYNVNSISYAMTLCTKSLLGDPLPMLHVNQKWNGLHYSCIETIRSVLTVQEKYWKCLKFNKKLPIFNNYTIPAEVTETINQLTNSDNSQQEQVQNQSSNADQAGPSGSNTDSNKTVQTLECYLSDNLEALQNEEMFAVIPIRDCPHLKELTNVPEKINTKLPCSVCDSTIENWFCLHCFHVLCSRFVNEHMMLHFIDCDHPLALSFSDLSVWCYKCDSYVDNQLLYPFKNLAHQDKFNEDLVWSYDNNNKIESPDDDDDDDE</sequence>
<evidence type="ECO:0000256" key="29">
    <source>
        <dbReference type="ARBA" id="ARBA00048287"/>
    </source>
</evidence>
<dbReference type="PRINTS" id="PR01270">
    <property type="entry name" value="HDASUPER"/>
</dbReference>
<evidence type="ECO:0000256" key="30">
    <source>
        <dbReference type="ARBA" id="ARBA00049136"/>
    </source>
</evidence>
<dbReference type="PANTHER" id="PTHR10625">
    <property type="entry name" value="HISTONE DEACETYLASE HDAC1-RELATED"/>
    <property type="match status" value="1"/>
</dbReference>
<evidence type="ECO:0000256" key="13">
    <source>
        <dbReference type="ARBA" id="ARBA00022553"/>
    </source>
</evidence>
<comment type="similarity">
    <text evidence="9">Belongs to the histone deacetylase family. HD type 2 subfamily.</text>
</comment>
<evidence type="ECO:0000256" key="1">
    <source>
        <dbReference type="ARBA" id="ARBA00001947"/>
    </source>
</evidence>
<dbReference type="Gene3D" id="3.30.40.10">
    <property type="entry name" value="Zinc/RING finger domain, C3HC4 (zinc finger)"/>
    <property type="match status" value="1"/>
</dbReference>
<keyword evidence="23" id="KW-0805">Transcription regulation</keyword>
<comment type="catalytic activity">
    <reaction evidence="29">
        <text>N(6)-acetyl-L-lysyl-[histone] + H2O = L-lysyl-[histone] + acetate</text>
        <dbReference type="Rhea" id="RHEA:58196"/>
        <dbReference type="Rhea" id="RHEA-COMP:9845"/>
        <dbReference type="Rhea" id="RHEA-COMP:11338"/>
        <dbReference type="ChEBI" id="CHEBI:15377"/>
        <dbReference type="ChEBI" id="CHEBI:29969"/>
        <dbReference type="ChEBI" id="CHEBI:30089"/>
        <dbReference type="ChEBI" id="CHEBI:61930"/>
        <dbReference type="EC" id="3.5.1.98"/>
    </reaction>
</comment>
<evidence type="ECO:0000256" key="10">
    <source>
        <dbReference type="ARBA" id="ARBA00022481"/>
    </source>
</evidence>
<evidence type="ECO:0000256" key="33">
    <source>
        <dbReference type="ARBA" id="ARBA00082852"/>
    </source>
</evidence>
<evidence type="ECO:0000256" key="6">
    <source>
        <dbReference type="ARBA" id="ARBA00004484"/>
    </source>
</evidence>
<accession>U5EY31</accession>
<comment type="catalytic activity">
    <reaction evidence="30">
        <text>N(6)-acetyl-L-lysyl-[protein] + H2O = L-lysyl-[protein] + acetate</text>
        <dbReference type="Rhea" id="RHEA:58108"/>
        <dbReference type="Rhea" id="RHEA-COMP:9752"/>
        <dbReference type="Rhea" id="RHEA-COMP:10731"/>
        <dbReference type="ChEBI" id="CHEBI:15377"/>
        <dbReference type="ChEBI" id="CHEBI:29969"/>
        <dbReference type="ChEBI" id="CHEBI:30089"/>
        <dbReference type="ChEBI" id="CHEBI:61930"/>
    </reaction>
    <physiologicalReaction direction="left-to-right" evidence="30">
        <dbReference type="Rhea" id="RHEA:58109"/>
    </physiologicalReaction>
</comment>
<dbReference type="GO" id="GO:0051129">
    <property type="term" value="P:negative regulation of cellular component organization"/>
    <property type="evidence" value="ECO:0007669"/>
    <property type="project" value="UniProtKB-ARBA"/>
</dbReference>
<dbReference type="GO" id="GO:0030425">
    <property type="term" value="C:dendrite"/>
    <property type="evidence" value="ECO:0007669"/>
    <property type="project" value="UniProtKB-SubCell"/>
</dbReference>